<keyword evidence="6" id="KW-0418">Kinase</keyword>
<proteinExistence type="predicted"/>
<dbReference type="EMBL" id="DTMQ01000044">
    <property type="protein sequence ID" value="HGE99857.1"/>
    <property type="molecule type" value="Genomic_DNA"/>
</dbReference>
<dbReference type="InterPro" id="IPR036097">
    <property type="entry name" value="HisK_dim/P_sf"/>
</dbReference>
<dbReference type="EC" id="2.7.13.3" evidence="2"/>
<evidence type="ECO:0000259" key="9">
    <source>
        <dbReference type="PROSITE" id="PS50109"/>
    </source>
</evidence>
<dbReference type="GO" id="GO:0005524">
    <property type="term" value="F:ATP binding"/>
    <property type="evidence" value="ECO:0007669"/>
    <property type="project" value="UniProtKB-KW"/>
</dbReference>
<dbReference type="InterPro" id="IPR036890">
    <property type="entry name" value="HATPase_C_sf"/>
</dbReference>
<dbReference type="InterPro" id="IPR003594">
    <property type="entry name" value="HATPase_dom"/>
</dbReference>
<keyword evidence="8" id="KW-0902">Two-component regulatory system</keyword>
<protein>
    <recommendedName>
        <fullName evidence="2">histidine kinase</fullName>
        <ecNumber evidence="2">2.7.13.3</ecNumber>
    </recommendedName>
</protein>
<dbReference type="PANTHER" id="PTHR43065:SF10">
    <property type="entry name" value="PEROXIDE STRESS-ACTIVATED HISTIDINE KINASE MAK3"/>
    <property type="match status" value="1"/>
</dbReference>
<evidence type="ECO:0000256" key="4">
    <source>
        <dbReference type="ARBA" id="ARBA00022679"/>
    </source>
</evidence>
<dbReference type="SMART" id="SM00387">
    <property type="entry name" value="HATPase_c"/>
    <property type="match status" value="1"/>
</dbReference>
<name>A0A7C3Z0V5_UNCW3</name>
<dbReference type="Gene3D" id="1.10.287.130">
    <property type="match status" value="1"/>
</dbReference>
<reference evidence="10" key="1">
    <citation type="journal article" date="2020" name="mSystems">
        <title>Genome- and Community-Level Interaction Insights into Carbon Utilization and Element Cycling Functions of Hydrothermarchaeota in Hydrothermal Sediment.</title>
        <authorList>
            <person name="Zhou Z."/>
            <person name="Liu Y."/>
            <person name="Xu W."/>
            <person name="Pan J."/>
            <person name="Luo Z.H."/>
            <person name="Li M."/>
        </authorList>
    </citation>
    <scope>NUCLEOTIDE SEQUENCE [LARGE SCALE GENOMIC DNA]</scope>
    <source>
        <strain evidence="10">SpSt-906</strain>
    </source>
</reference>
<keyword evidence="3" id="KW-0597">Phosphoprotein</keyword>
<dbReference type="PANTHER" id="PTHR43065">
    <property type="entry name" value="SENSOR HISTIDINE KINASE"/>
    <property type="match status" value="1"/>
</dbReference>
<evidence type="ECO:0000256" key="7">
    <source>
        <dbReference type="ARBA" id="ARBA00022840"/>
    </source>
</evidence>
<dbReference type="InterPro" id="IPR004358">
    <property type="entry name" value="Sig_transdc_His_kin-like_C"/>
</dbReference>
<dbReference type="SMART" id="SM00388">
    <property type="entry name" value="HisKA"/>
    <property type="match status" value="1"/>
</dbReference>
<dbReference type="SUPFAM" id="SSF55874">
    <property type="entry name" value="ATPase domain of HSP90 chaperone/DNA topoisomerase II/histidine kinase"/>
    <property type="match status" value="1"/>
</dbReference>
<evidence type="ECO:0000256" key="8">
    <source>
        <dbReference type="ARBA" id="ARBA00023012"/>
    </source>
</evidence>
<gene>
    <name evidence="10" type="ORF">ENX07_07320</name>
</gene>
<dbReference type="CDD" id="cd00082">
    <property type="entry name" value="HisKA"/>
    <property type="match status" value="1"/>
</dbReference>
<evidence type="ECO:0000256" key="6">
    <source>
        <dbReference type="ARBA" id="ARBA00022777"/>
    </source>
</evidence>
<evidence type="ECO:0000313" key="10">
    <source>
        <dbReference type="EMBL" id="HGE99857.1"/>
    </source>
</evidence>
<keyword evidence="5" id="KW-0547">Nucleotide-binding</keyword>
<comment type="catalytic activity">
    <reaction evidence="1">
        <text>ATP + protein L-histidine = ADP + protein N-phospho-L-histidine.</text>
        <dbReference type="EC" id="2.7.13.3"/>
    </reaction>
</comment>
<accession>A0A7C3Z0V5</accession>
<evidence type="ECO:0000256" key="3">
    <source>
        <dbReference type="ARBA" id="ARBA00022553"/>
    </source>
</evidence>
<dbReference type="AlphaFoldDB" id="A0A7C3Z0V5"/>
<evidence type="ECO:0000256" key="2">
    <source>
        <dbReference type="ARBA" id="ARBA00012438"/>
    </source>
</evidence>
<sequence>MKIKKGFILRIEDITKEEHLKRIENWAPVAQKLAHGIKNPLSTILGAVEQLEIKYNKEEGVKRYIELVKEEILRLKKMSDAFMKFTKLSPPMFQPKNINELIKNVMTRYETICTGTGIKVEYELDNNLPLILIDEEGIANVLNIIIENGIEAMEKGGILRIKTATMERFEKEAEKIKNYLRIEVSDTGKGIPEKYLNKVFDPYFTYDKPFGTGLGLTLAKRIVENHKGFIEITSKEGVGTTVSVYLPLNQNV</sequence>
<comment type="caution">
    <text evidence="10">The sequence shown here is derived from an EMBL/GenBank/DDBJ whole genome shotgun (WGS) entry which is preliminary data.</text>
</comment>
<evidence type="ECO:0000256" key="1">
    <source>
        <dbReference type="ARBA" id="ARBA00000085"/>
    </source>
</evidence>
<evidence type="ECO:0000256" key="5">
    <source>
        <dbReference type="ARBA" id="ARBA00022741"/>
    </source>
</evidence>
<dbReference type="PROSITE" id="PS50109">
    <property type="entry name" value="HIS_KIN"/>
    <property type="match status" value="1"/>
</dbReference>
<dbReference type="Pfam" id="PF00512">
    <property type="entry name" value="HisKA"/>
    <property type="match status" value="1"/>
</dbReference>
<dbReference type="InterPro" id="IPR005467">
    <property type="entry name" value="His_kinase_dom"/>
</dbReference>
<dbReference type="Gene3D" id="3.30.565.10">
    <property type="entry name" value="Histidine kinase-like ATPase, C-terminal domain"/>
    <property type="match status" value="1"/>
</dbReference>
<organism evidence="10">
    <name type="scientific">candidate division WOR-3 bacterium</name>
    <dbReference type="NCBI Taxonomy" id="2052148"/>
    <lineage>
        <taxon>Bacteria</taxon>
        <taxon>Bacteria division WOR-3</taxon>
    </lineage>
</organism>
<keyword evidence="4" id="KW-0808">Transferase</keyword>
<feature type="domain" description="Histidine kinase" evidence="9">
    <location>
        <begin position="32"/>
        <end position="250"/>
    </location>
</feature>
<dbReference type="SUPFAM" id="SSF47384">
    <property type="entry name" value="Homodimeric domain of signal transducing histidine kinase"/>
    <property type="match status" value="1"/>
</dbReference>
<dbReference type="Pfam" id="PF02518">
    <property type="entry name" value="HATPase_c"/>
    <property type="match status" value="1"/>
</dbReference>
<dbReference type="InterPro" id="IPR003661">
    <property type="entry name" value="HisK_dim/P_dom"/>
</dbReference>
<keyword evidence="7" id="KW-0067">ATP-binding</keyword>
<dbReference type="PRINTS" id="PR00344">
    <property type="entry name" value="BCTRLSENSOR"/>
</dbReference>
<dbReference type="GO" id="GO:0000155">
    <property type="term" value="F:phosphorelay sensor kinase activity"/>
    <property type="evidence" value="ECO:0007669"/>
    <property type="project" value="InterPro"/>
</dbReference>